<protein>
    <submittedName>
        <fullName evidence="1">Uncharacterized protein</fullName>
    </submittedName>
</protein>
<evidence type="ECO:0000313" key="2">
    <source>
        <dbReference type="Proteomes" id="UP000255106"/>
    </source>
</evidence>
<sequence length="51" mass="5782">MVHGILSKAVPSMPTLEISISVPWARQRAYLMVCYLGVQVLRRSLLEQAIR</sequence>
<name>A0A0M7IRV2_ENTCL</name>
<accession>A0A0M7IRV2</accession>
<dbReference type="EMBL" id="UGJB01000004">
    <property type="protein sequence ID" value="STQ12107.1"/>
    <property type="molecule type" value="Genomic_DNA"/>
</dbReference>
<gene>
    <name evidence="1" type="ORF">NCTC10005_04890</name>
</gene>
<dbReference type="AlphaFoldDB" id="A0A0M7IRV2"/>
<proteinExistence type="predicted"/>
<dbReference type="Proteomes" id="UP000255106">
    <property type="component" value="Unassembled WGS sequence"/>
</dbReference>
<reference evidence="1 2" key="1">
    <citation type="submission" date="2018-06" db="EMBL/GenBank/DDBJ databases">
        <authorList>
            <consortium name="Pathogen Informatics"/>
            <person name="Doyle S."/>
        </authorList>
    </citation>
    <scope>NUCLEOTIDE SEQUENCE [LARGE SCALE GENOMIC DNA]</scope>
    <source>
        <strain evidence="1 2">NCTC10005</strain>
    </source>
</reference>
<evidence type="ECO:0000313" key="1">
    <source>
        <dbReference type="EMBL" id="STQ12107.1"/>
    </source>
</evidence>
<organism evidence="1 2">
    <name type="scientific">Enterobacter cloacae</name>
    <dbReference type="NCBI Taxonomy" id="550"/>
    <lineage>
        <taxon>Bacteria</taxon>
        <taxon>Pseudomonadati</taxon>
        <taxon>Pseudomonadota</taxon>
        <taxon>Gammaproteobacteria</taxon>
        <taxon>Enterobacterales</taxon>
        <taxon>Enterobacteriaceae</taxon>
        <taxon>Enterobacter</taxon>
        <taxon>Enterobacter cloacae complex</taxon>
    </lineage>
</organism>